<protein>
    <recommendedName>
        <fullName evidence="9">Polysaccharide biosynthesis domain-containing protein</fullName>
    </recommendedName>
</protein>
<dbReference type="InterPro" id="IPR006514">
    <property type="entry name" value="IRX15/GXM/AGM"/>
</dbReference>
<sequence>MKGSAAANTKLILLHPSVHKPSSSYRFFFLFFLTFFTLAFVMTLFNTSSTIPSATAPFPTGNYPLPSSITTALLHYAASSNTTQHHMTPSELSVISSALNRCPSPCHFLIFGLTHESLLWHSLNLGGLTIFLHESEYLVSSFERAHPEIEAYDVQYTTKVSQMSDLISVAKTHIDGDCRPVQNLLFSDCKIAINDMPNHIYNLNWDLILIDGPRGYLPDAPGRMAPIFTAAVLARSKKKAGKTHVFVHDFNREVERICGEEFLCEENLVETVDSLGHFVVETGGVEGDGGGVRFCRNSTSFSPLLSSEIDDY</sequence>
<dbReference type="AlphaFoldDB" id="A0AAV5KDF8"/>
<gene>
    <name evidence="7" type="ORF">SLEP1_g32475</name>
</gene>
<feature type="transmembrane region" description="Helical" evidence="6">
    <location>
        <begin position="27"/>
        <end position="45"/>
    </location>
</feature>
<keyword evidence="3 6" id="KW-1133">Transmembrane helix</keyword>
<dbReference type="GO" id="GO:0045492">
    <property type="term" value="P:xylan biosynthetic process"/>
    <property type="evidence" value="ECO:0007669"/>
    <property type="project" value="InterPro"/>
</dbReference>
<name>A0AAV5KDF8_9ROSI</name>
<accession>A0AAV5KDF8</accession>
<evidence type="ECO:0000256" key="4">
    <source>
        <dbReference type="ARBA" id="ARBA00023034"/>
    </source>
</evidence>
<evidence type="ECO:0000256" key="2">
    <source>
        <dbReference type="ARBA" id="ARBA00022692"/>
    </source>
</evidence>
<evidence type="ECO:0000256" key="3">
    <source>
        <dbReference type="ARBA" id="ARBA00022989"/>
    </source>
</evidence>
<reference evidence="7 8" key="1">
    <citation type="journal article" date="2021" name="Commun. Biol.">
        <title>The genome of Shorea leprosula (Dipterocarpaceae) highlights the ecological relevance of drought in aseasonal tropical rainforests.</title>
        <authorList>
            <person name="Ng K.K.S."/>
            <person name="Kobayashi M.J."/>
            <person name="Fawcett J.A."/>
            <person name="Hatakeyama M."/>
            <person name="Paape T."/>
            <person name="Ng C.H."/>
            <person name="Ang C.C."/>
            <person name="Tnah L.H."/>
            <person name="Lee C.T."/>
            <person name="Nishiyama T."/>
            <person name="Sese J."/>
            <person name="O'Brien M.J."/>
            <person name="Copetti D."/>
            <person name="Mohd Noor M.I."/>
            <person name="Ong R.C."/>
            <person name="Putra M."/>
            <person name="Sireger I.Z."/>
            <person name="Indrioko S."/>
            <person name="Kosugi Y."/>
            <person name="Izuno A."/>
            <person name="Isagi Y."/>
            <person name="Lee S.L."/>
            <person name="Shimizu K.K."/>
        </authorList>
    </citation>
    <scope>NUCLEOTIDE SEQUENCE [LARGE SCALE GENOMIC DNA]</scope>
    <source>
        <strain evidence="7">214</strain>
    </source>
</reference>
<evidence type="ECO:0000313" key="8">
    <source>
        <dbReference type="Proteomes" id="UP001054252"/>
    </source>
</evidence>
<organism evidence="7 8">
    <name type="scientific">Rubroshorea leprosula</name>
    <dbReference type="NCBI Taxonomy" id="152421"/>
    <lineage>
        <taxon>Eukaryota</taxon>
        <taxon>Viridiplantae</taxon>
        <taxon>Streptophyta</taxon>
        <taxon>Embryophyta</taxon>
        <taxon>Tracheophyta</taxon>
        <taxon>Spermatophyta</taxon>
        <taxon>Magnoliopsida</taxon>
        <taxon>eudicotyledons</taxon>
        <taxon>Gunneridae</taxon>
        <taxon>Pentapetalae</taxon>
        <taxon>rosids</taxon>
        <taxon>malvids</taxon>
        <taxon>Malvales</taxon>
        <taxon>Dipterocarpaceae</taxon>
        <taxon>Rubroshorea</taxon>
    </lineage>
</organism>
<dbReference type="PANTHER" id="PTHR31444">
    <property type="entry name" value="OS11G0490100 PROTEIN"/>
    <property type="match status" value="1"/>
</dbReference>
<dbReference type="NCBIfam" id="TIGR01627">
    <property type="entry name" value="A_thal_3515"/>
    <property type="match status" value="1"/>
</dbReference>
<dbReference type="EMBL" id="BPVZ01000060">
    <property type="protein sequence ID" value="GKV22619.1"/>
    <property type="molecule type" value="Genomic_DNA"/>
</dbReference>
<evidence type="ECO:0000313" key="7">
    <source>
        <dbReference type="EMBL" id="GKV22619.1"/>
    </source>
</evidence>
<keyword evidence="4" id="KW-0333">Golgi apparatus</keyword>
<comment type="caution">
    <text evidence="7">The sequence shown here is derived from an EMBL/GenBank/DDBJ whole genome shotgun (WGS) entry which is preliminary data.</text>
</comment>
<keyword evidence="2 6" id="KW-0812">Transmembrane</keyword>
<keyword evidence="5 6" id="KW-0472">Membrane</keyword>
<evidence type="ECO:0000256" key="6">
    <source>
        <dbReference type="SAM" id="Phobius"/>
    </source>
</evidence>
<dbReference type="Pfam" id="PF21729">
    <property type="entry name" value="IRX15_IRX15L_GXM"/>
    <property type="match status" value="1"/>
</dbReference>
<dbReference type="Proteomes" id="UP001054252">
    <property type="component" value="Unassembled WGS sequence"/>
</dbReference>
<keyword evidence="8" id="KW-1185">Reference proteome</keyword>
<evidence type="ECO:0008006" key="9">
    <source>
        <dbReference type="Google" id="ProtNLM"/>
    </source>
</evidence>
<evidence type="ECO:0000256" key="5">
    <source>
        <dbReference type="ARBA" id="ARBA00023136"/>
    </source>
</evidence>
<comment type="subcellular location">
    <subcellularLocation>
        <location evidence="1">Golgi apparatus membrane</location>
        <topology evidence="1">Single-pass membrane protein</topology>
    </subcellularLocation>
</comment>
<evidence type="ECO:0000256" key="1">
    <source>
        <dbReference type="ARBA" id="ARBA00004194"/>
    </source>
</evidence>
<dbReference type="GO" id="GO:0000139">
    <property type="term" value="C:Golgi membrane"/>
    <property type="evidence" value="ECO:0007669"/>
    <property type="project" value="UniProtKB-SubCell"/>
</dbReference>
<proteinExistence type="predicted"/>